<keyword evidence="4 7" id="KW-0560">Oxidoreductase</keyword>
<name>A0ABT5W9M4_9BACL</name>
<dbReference type="Gene3D" id="3.40.50.720">
    <property type="entry name" value="NAD(P)-binding Rossmann-like Domain"/>
    <property type="match status" value="2"/>
</dbReference>
<dbReference type="Pfam" id="PF03721">
    <property type="entry name" value="UDPG_MGDP_dh_N"/>
    <property type="match status" value="1"/>
</dbReference>
<dbReference type="InterPro" id="IPR028357">
    <property type="entry name" value="UDPglc_DH_bac"/>
</dbReference>
<dbReference type="Gene3D" id="1.20.5.100">
    <property type="entry name" value="Cytochrome c1, transmembrane anchor, C-terminal"/>
    <property type="match status" value="1"/>
</dbReference>
<dbReference type="InterPro" id="IPR014027">
    <property type="entry name" value="UDP-Glc/GDP-Man_DH_C"/>
</dbReference>
<accession>A0ABT5W9M4</accession>
<dbReference type="InterPro" id="IPR036220">
    <property type="entry name" value="UDP-Glc/GDP-Man_DH_C_sf"/>
</dbReference>
<comment type="caution">
    <text evidence="9">The sequence shown here is derived from an EMBL/GenBank/DDBJ whole genome shotgun (WGS) entry which is preliminary data.</text>
</comment>
<evidence type="ECO:0000256" key="1">
    <source>
        <dbReference type="ARBA" id="ARBA00004701"/>
    </source>
</evidence>
<dbReference type="SUPFAM" id="SSF48179">
    <property type="entry name" value="6-phosphogluconate dehydrogenase C-terminal domain-like"/>
    <property type="match status" value="1"/>
</dbReference>
<dbReference type="InterPro" id="IPR014026">
    <property type="entry name" value="UDP-Glc/GDP-Man_DH_dimer"/>
</dbReference>
<dbReference type="RefSeq" id="WP_275192063.1">
    <property type="nucleotide sequence ID" value="NZ_JAQOTG010000013.1"/>
</dbReference>
<evidence type="ECO:0000256" key="2">
    <source>
        <dbReference type="ARBA" id="ARBA00006601"/>
    </source>
</evidence>
<dbReference type="EMBL" id="JAQOTG010000013">
    <property type="protein sequence ID" value="MDE8564806.1"/>
    <property type="molecule type" value="Genomic_DNA"/>
</dbReference>
<dbReference type="InterPro" id="IPR001732">
    <property type="entry name" value="UDP-Glc/GDP-Man_DH_N"/>
</dbReference>
<dbReference type="EC" id="1.1.1.22" evidence="3 7"/>
<dbReference type="Proteomes" id="UP001213979">
    <property type="component" value="Unassembled WGS sequence"/>
</dbReference>
<proteinExistence type="inferred from homology"/>
<dbReference type="PANTHER" id="PTHR43750:SF4">
    <property type="entry name" value="UDP-GLUCOSE 6-DEHYDROGENASE YWQF"/>
    <property type="match status" value="1"/>
</dbReference>
<dbReference type="InterPro" id="IPR036291">
    <property type="entry name" value="NAD(P)-bd_dom_sf"/>
</dbReference>
<evidence type="ECO:0000256" key="3">
    <source>
        <dbReference type="ARBA" id="ARBA00012954"/>
    </source>
</evidence>
<dbReference type="NCBIfam" id="TIGR03026">
    <property type="entry name" value="NDP-sugDHase"/>
    <property type="match status" value="1"/>
</dbReference>
<feature type="domain" description="UDP-glucose/GDP-mannose dehydrogenase C-terminal" evidence="8">
    <location>
        <begin position="313"/>
        <end position="415"/>
    </location>
</feature>
<dbReference type="SMART" id="SM00984">
    <property type="entry name" value="UDPG_MGDP_dh_C"/>
    <property type="match status" value="1"/>
</dbReference>
<comment type="similarity">
    <text evidence="2 7">Belongs to the UDP-glucose/GDP-mannose dehydrogenase family.</text>
</comment>
<dbReference type="InterPro" id="IPR017476">
    <property type="entry name" value="UDP-Glc/GDP-Man"/>
</dbReference>
<comment type="catalytic activity">
    <reaction evidence="6 7">
        <text>UDP-alpha-D-glucose + 2 NAD(+) + H2O = UDP-alpha-D-glucuronate + 2 NADH + 3 H(+)</text>
        <dbReference type="Rhea" id="RHEA:23596"/>
        <dbReference type="ChEBI" id="CHEBI:15377"/>
        <dbReference type="ChEBI" id="CHEBI:15378"/>
        <dbReference type="ChEBI" id="CHEBI:57540"/>
        <dbReference type="ChEBI" id="CHEBI:57945"/>
        <dbReference type="ChEBI" id="CHEBI:58052"/>
        <dbReference type="ChEBI" id="CHEBI:58885"/>
        <dbReference type="EC" id="1.1.1.22"/>
    </reaction>
</comment>
<sequence length="444" mass="48776">MKITVTGTGYVGLVTGVCLAEIGHDVICYDIDEPKVQMMKQGISPIYEPGLDELMRKNMEQGRLFFTADEEMAYGQADIIYIAVGTPEKEDGSADLTYVEEAALAISRYVRKRAIVVIKSTVPVGTNDRIQRMIHEHKAAEADITVVSNPEFLREGSAIYDMFHGDRIVIGANDPEAATVIADINKPFGIPIIHTDIRSAEMIKYAANAFLATKISFINEIANICEKVGANIDDVAYGIGQDHRIGPHFLKAGIGYGGSCFPKDTKALVQLAGNLQYQFDLLEAVIHVNNKQQLLLYTKAKELFGSLAGKKVAVLGLSFKPNTDDIREAASLVFIHRLLADQAQVTVYDPIAMEKAKAILGDQVVYASSAAEALCGQEIAFIATEWEEIKALPFSLYVEKMKDPVIFDGRNCYDIKEAERFPLTYISIGRRPIVQAPSMEGSRG</sequence>
<comment type="pathway">
    <text evidence="1">Nucleotide-sugar biosynthesis; UDP-alpha-D-glucuronate biosynthesis; UDP-alpha-D-glucuronate from UDP-alpha-D-glucose: step 1/1.</text>
</comment>
<organism evidence="9 10">
    <name type="scientific">Anoxybacteroides rupiense</name>
    <dbReference type="NCBI Taxonomy" id="311460"/>
    <lineage>
        <taxon>Bacteria</taxon>
        <taxon>Bacillati</taxon>
        <taxon>Bacillota</taxon>
        <taxon>Bacilli</taxon>
        <taxon>Bacillales</taxon>
        <taxon>Anoxybacillaceae</taxon>
        <taxon>Anoxybacteroides</taxon>
    </lineage>
</organism>
<evidence type="ECO:0000256" key="5">
    <source>
        <dbReference type="ARBA" id="ARBA00023027"/>
    </source>
</evidence>
<evidence type="ECO:0000256" key="4">
    <source>
        <dbReference type="ARBA" id="ARBA00023002"/>
    </source>
</evidence>
<evidence type="ECO:0000256" key="6">
    <source>
        <dbReference type="ARBA" id="ARBA00047473"/>
    </source>
</evidence>
<reference evidence="9 10" key="1">
    <citation type="submission" date="2023-01" db="EMBL/GenBank/DDBJ databases">
        <title>Genome-based reclassification of Anoxybacillus geothermalis as a later heterotypic synonym of Anoxybacillus rupiensis.</title>
        <authorList>
            <person name="Inan Bektas K."/>
            <person name="Canakci S."/>
            <person name="Belduz A.A."/>
            <person name="Guler H.H."/>
        </authorList>
    </citation>
    <scope>NUCLEOTIDE SEQUENCE [LARGE SCALE GENOMIC DNA]</scope>
    <source>
        <strain evidence="9 10">DSM 17127</strain>
    </source>
</reference>
<keyword evidence="10" id="KW-1185">Reference proteome</keyword>
<dbReference type="SUPFAM" id="SSF51735">
    <property type="entry name" value="NAD(P)-binding Rossmann-fold domains"/>
    <property type="match status" value="1"/>
</dbReference>
<dbReference type="SUPFAM" id="SSF52413">
    <property type="entry name" value="UDP-glucose/GDP-mannose dehydrogenase C-terminal domain"/>
    <property type="match status" value="1"/>
</dbReference>
<evidence type="ECO:0000313" key="9">
    <source>
        <dbReference type="EMBL" id="MDE8564806.1"/>
    </source>
</evidence>
<dbReference type="Pfam" id="PF03720">
    <property type="entry name" value="UDPG_MGDP_dh_C"/>
    <property type="match status" value="1"/>
</dbReference>
<dbReference type="InterPro" id="IPR008927">
    <property type="entry name" value="6-PGluconate_DH-like_C_sf"/>
</dbReference>
<evidence type="ECO:0000256" key="7">
    <source>
        <dbReference type="PIRNR" id="PIRNR000124"/>
    </source>
</evidence>
<dbReference type="PANTHER" id="PTHR43750">
    <property type="entry name" value="UDP-GLUCOSE 6-DEHYDROGENASE TUAD"/>
    <property type="match status" value="1"/>
</dbReference>
<dbReference type="Pfam" id="PF00984">
    <property type="entry name" value="UDPG_MGDP_dh"/>
    <property type="match status" value="1"/>
</dbReference>
<evidence type="ECO:0000259" key="8">
    <source>
        <dbReference type="SMART" id="SM00984"/>
    </source>
</evidence>
<dbReference type="PIRSF" id="PIRSF000124">
    <property type="entry name" value="UDPglc_GDPman_dh"/>
    <property type="match status" value="1"/>
</dbReference>
<keyword evidence="5 7" id="KW-0520">NAD</keyword>
<dbReference type="PIRSF" id="PIRSF500134">
    <property type="entry name" value="UDPglc_DH_bac"/>
    <property type="match status" value="1"/>
</dbReference>
<gene>
    <name evidence="9" type="ORF">PNH38_13125</name>
</gene>
<evidence type="ECO:0000313" key="10">
    <source>
        <dbReference type="Proteomes" id="UP001213979"/>
    </source>
</evidence>
<protein>
    <recommendedName>
        <fullName evidence="3 7">UDP-glucose 6-dehydrogenase</fullName>
        <ecNumber evidence="3 7">1.1.1.22</ecNumber>
    </recommendedName>
</protein>